<dbReference type="SFLD" id="SFLDG01135">
    <property type="entry name" value="C1.5.6:_HAD__Beta-PGM__Phospha"/>
    <property type="match status" value="1"/>
</dbReference>
<accession>A0A7L7KWL6</accession>
<dbReference type="SFLD" id="SFLDS00003">
    <property type="entry name" value="Haloacid_Dehalogenase"/>
    <property type="match status" value="1"/>
</dbReference>
<dbReference type="NCBIfam" id="TIGR02254">
    <property type="entry name" value="YjjG_YfnB"/>
    <property type="match status" value="1"/>
</dbReference>
<dbReference type="SUPFAM" id="SSF56784">
    <property type="entry name" value="HAD-like"/>
    <property type="match status" value="1"/>
</dbReference>
<gene>
    <name evidence="1" type="ORF">G6534_05820</name>
</gene>
<dbReference type="InterPro" id="IPR006439">
    <property type="entry name" value="HAD-SF_hydro_IA"/>
</dbReference>
<dbReference type="InterPro" id="IPR023198">
    <property type="entry name" value="PGP-like_dom2"/>
</dbReference>
<dbReference type="PANTHER" id="PTHR47478:SF1">
    <property type="entry name" value="PYRIMIDINE 5'-NUCLEOTIDASE YJJG"/>
    <property type="match status" value="1"/>
</dbReference>
<dbReference type="Proteomes" id="UP000514410">
    <property type="component" value="Chromosome"/>
</dbReference>
<keyword evidence="2" id="KW-1185">Reference proteome</keyword>
<dbReference type="InterPro" id="IPR011951">
    <property type="entry name" value="HAD-SF_hydro_IA_YjjG/PynA"/>
</dbReference>
<dbReference type="InterPro" id="IPR036412">
    <property type="entry name" value="HAD-like_sf"/>
</dbReference>
<name>A0A7L7KWL6_9LACO</name>
<dbReference type="NCBIfam" id="TIGR01549">
    <property type="entry name" value="HAD-SF-IA-v1"/>
    <property type="match status" value="1"/>
</dbReference>
<organism evidence="1 2">
    <name type="scientific">Companilactobacillus pabuli</name>
    <dbReference type="NCBI Taxonomy" id="2714036"/>
    <lineage>
        <taxon>Bacteria</taxon>
        <taxon>Bacillati</taxon>
        <taxon>Bacillota</taxon>
        <taxon>Bacilli</taxon>
        <taxon>Lactobacillales</taxon>
        <taxon>Lactobacillaceae</taxon>
        <taxon>Companilactobacillus</taxon>
    </lineage>
</organism>
<evidence type="ECO:0000313" key="2">
    <source>
        <dbReference type="Proteomes" id="UP000514410"/>
    </source>
</evidence>
<dbReference type="Pfam" id="PF00702">
    <property type="entry name" value="Hydrolase"/>
    <property type="match status" value="1"/>
</dbReference>
<evidence type="ECO:0000313" key="1">
    <source>
        <dbReference type="EMBL" id="QMT84170.1"/>
    </source>
</evidence>
<dbReference type="InterPro" id="IPR023214">
    <property type="entry name" value="HAD_sf"/>
</dbReference>
<dbReference type="EMBL" id="CP049366">
    <property type="protein sequence ID" value="QMT84170.1"/>
    <property type="molecule type" value="Genomic_DNA"/>
</dbReference>
<dbReference type="Gene3D" id="3.40.50.1000">
    <property type="entry name" value="HAD superfamily/HAD-like"/>
    <property type="match status" value="1"/>
</dbReference>
<dbReference type="KEGG" id="cpab:G6534_05820"/>
<dbReference type="GO" id="GO:0008253">
    <property type="term" value="F:5'-nucleotidase activity"/>
    <property type="evidence" value="ECO:0007669"/>
    <property type="project" value="InterPro"/>
</dbReference>
<dbReference type="PANTHER" id="PTHR47478">
    <property type="match status" value="1"/>
</dbReference>
<protein>
    <submittedName>
        <fullName evidence="1">Noncanonical pyrimidine nucleotidase, YjjG family</fullName>
    </submittedName>
</protein>
<dbReference type="RefSeq" id="WP_059073930.1">
    <property type="nucleotide sequence ID" value="NZ_CP049366.1"/>
</dbReference>
<dbReference type="InterPro" id="IPR052550">
    <property type="entry name" value="Pyrimidine_5'-ntase_YjjG"/>
</dbReference>
<reference evidence="1 2" key="1">
    <citation type="submission" date="2020-02" db="EMBL/GenBank/DDBJ databases">
        <title>Complete Genome Sequence of Lactobacillus sp. NFFJ11 Isolated from animal feed.</title>
        <authorList>
            <person name="Jung J.Y."/>
        </authorList>
    </citation>
    <scope>NUCLEOTIDE SEQUENCE [LARGE SCALE GENOMIC DNA]</scope>
    <source>
        <strain evidence="1 2">NFFJ11</strain>
    </source>
</reference>
<dbReference type="SFLD" id="SFLDG01129">
    <property type="entry name" value="C1.5:_HAD__Beta-PGM__Phosphata"/>
    <property type="match status" value="1"/>
</dbReference>
<dbReference type="Gene3D" id="1.10.150.240">
    <property type="entry name" value="Putative phosphatase, domain 2"/>
    <property type="match status" value="1"/>
</dbReference>
<dbReference type="AlphaFoldDB" id="A0A7L7KWL6"/>
<proteinExistence type="predicted"/>
<sequence length="226" mass="26582">MNYKYILIDLDDTILDTRANTHNALKEMAKYVDFPFNDEQIQYWYQMNDYLWKQLEEKQISRQELMDSRFPNLFSHFNKKIDTTNINQQYFDVLNQQHELMPGAKEILQELNKTYRLFAASNGTGDKQYSQTAGAKIDQYFEKIFLSEDIGFDKPDKKFFEAIENELQAKPEDFLMIGDSLSSDIAGANYSNIDSLWYNKNEINNKTDFKPTYEVTKLADICATIK</sequence>